<gene>
    <name evidence="1" type="ORF">TrLO_g1957</name>
</gene>
<organism evidence="1 2">
    <name type="scientific">Triparma laevis f. longispina</name>
    <dbReference type="NCBI Taxonomy" id="1714387"/>
    <lineage>
        <taxon>Eukaryota</taxon>
        <taxon>Sar</taxon>
        <taxon>Stramenopiles</taxon>
        <taxon>Ochrophyta</taxon>
        <taxon>Bolidophyceae</taxon>
        <taxon>Parmales</taxon>
        <taxon>Triparmaceae</taxon>
        <taxon>Triparma</taxon>
    </lineage>
</organism>
<dbReference type="AlphaFoldDB" id="A0A9W7AH69"/>
<dbReference type="Proteomes" id="UP001165122">
    <property type="component" value="Unassembled WGS sequence"/>
</dbReference>
<name>A0A9W7AH69_9STRA</name>
<sequence length="86" mass="9669">MFMQICVAFIQNRKKILYFATDTIAILTGLKPALDAFKFGSGAEKEEHQIGEPLMEMTFCKACEMVFEAIQASIVQTYALLLAKEK</sequence>
<keyword evidence="2" id="KW-1185">Reference proteome</keyword>
<proteinExistence type="predicted"/>
<evidence type="ECO:0000313" key="2">
    <source>
        <dbReference type="Proteomes" id="UP001165122"/>
    </source>
</evidence>
<protein>
    <submittedName>
        <fullName evidence="1">Uncharacterized protein</fullName>
    </submittedName>
</protein>
<dbReference type="EMBL" id="BRXW01000579">
    <property type="protein sequence ID" value="GMH67690.1"/>
    <property type="molecule type" value="Genomic_DNA"/>
</dbReference>
<comment type="caution">
    <text evidence="1">The sequence shown here is derived from an EMBL/GenBank/DDBJ whole genome shotgun (WGS) entry which is preliminary data.</text>
</comment>
<evidence type="ECO:0000313" key="1">
    <source>
        <dbReference type="EMBL" id="GMH67690.1"/>
    </source>
</evidence>
<accession>A0A9W7AH69</accession>
<reference evidence="2" key="1">
    <citation type="journal article" date="2023" name="Commun. Biol.">
        <title>Genome analysis of Parmales, the sister group of diatoms, reveals the evolutionary specialization of diatoms from phago-mixotrophs to photoautotrophs.</title>
        <authorList>
            <person name="Ban H."/>
            <person name="Sato S."/>
            <person name="Yoshikawa S."/>
            <person name="Yamada K."/>
            <person name="Nakamura Y."/>
            <person name="Ichinomiya M."/>
            <person name="Sato N."/>
            <person name="Blanc-Mathieu R."/>
            <person name="Endo H."/>
            <person name="Kuwata A."/>
            <person name="Ogata H."/>
        </authorList>
    </citation>
    <scope>NUCLEOTIDE SEQUENCE [LARGE SCALE GENOMIC DNA]</scope>
    <source>
        <strain evidence="2">NIES 3700</strain>
    </source>
</reference>